<dbReference type="STRING" id="1071383.J7R3X3"/>
<dbReference type="EMBL" id="HE978316">
    <property type="protein sequence ID" value="CCK69525.1"/>
    <property type="molecule type" value="Genomic_DNA"/>
</dbReference>
<sequence length="422" mass="49356">MPHSDKGLFYLERVAYLISHEVGTIEERRQCAVAAMNFLQDIKCFDTPHWDILNEASGLQIDKPHHVPSNNASPDYDAQLLRKVISHKFGEAQYFLQNKRVTRDRYYRQLEETIKFLILCKNFKGVEELEQRIQNIVNFPELTVKEQEACRRIRVLVAASFYMQKKFFKCCQYFFKWLSIDPDLLNTPPIPARNVLLTDKEINLMITISCLISIPLESYNDFIYLREAVPFFEHFPLCLRSLRLLLNTSFNKFFSLWQGNEIAEECLQSPYLVDAWPFAQLVMRSKIYYFYFKVSCEIQIGYLSRTLGIEEKTIREDVELLIESANLNIVIRGDTLCESQCRRLEDIVVQLQRNEREIDRRIQEKRQKVLELENKAEGIIVNNDTVNRSTLPNSVSSDNDTMDLNDLTNVSDTDSFAFDGTS</sequence>
<evidence type="ECO:0000313" key="3">
    <source>
        <dbReference type="Proteomes" id="UP000006310"/>
    </source>
</evidence>
<organism evidence="2 3">
    <name type="scientific">Huiozyma naganishii (strain ATCC MYA-139 / BCRC 22969 / CBS 8797 / KCTC 17520 / NBRC 10181 / NCYC 3082 / Yp74L-3)</name>
    <name type="common">Yeast</name>
    <name type="synonym">Kazachstania naganishii</name>
    <dbReference type="NCBI Taxonomy" id="1071383"/>
    <lineage>
        <taxon>Eukaryota</taxon>
        <taxon>Fungi</taxon>
        <taxon>Dikarya</taxon>
        <taxon>Ascomycota</taxon>
        <taxon>Saccharomycotina</taxon>
        <taxon>Saccharomycetes</taxon>
        <taxon>Saccharomycetales</taxon>
        <taxon>Saccharomycetaceae</taxon>
        <taxon>Huiozyma</taxon>
    </lineage>
</organism>
<evidence type="ECO:0000256" key="1">
    <source>
        <dbReference type="SAM" id="Coils"/>
    </source>
</evidence>
<evidence type="ECO:0000313" key="2">
    <source>
        <dbReference type="EMBL" id="CCK69525.1"/>
    </source>
</evidence>
<reference evidence="3" key="2">
    <citation type="submission" date="2012-08" db="EMBL/GenBank/DDBJ databases">
        <title>Genome sequence of Kazachstania naganishii.</title>
        <authorList>
            <person name="Gordon J.L."/>
            <person name="Armisen D."/>
            <person name="Proux-Wera E."/>
            <person name="OhEigeartaigh S.S."/>
            <person name="Byrne K.P."/>
            <person name="Wolfe K.H."/>
        </authorList>
    </citation>
    <scope>NUCLEOTIDE SEQUENCE [LARGE SCALE GENOMIC DNA]</scope>
    <source>
        <strain evidence="3">ATCC MYA-139 / BCRC 22969 / CBS 8797 / CCRC 22969 / KCTC 17520 / NBRC 10181 / NCYC 3082</strain>
    </source>
</reference>
<dbReference type="GeneID" id="34525205"/>
<proteinExistence type="predicted"/>
<dbReference type="KEGG" id="kng:KNAG_0C04230"/>
<dbReference type="OrthoDB" id="4033625at2759"/>
<gene>
    <name evidence="2" type="primary">KNAG0C04230</name>
    <name evidence="2" type="ordered locus">KNAG_0C04230</name>
</gene>
<keyword evidence="3" id="KW-1185">Reference proteome</keyword>
<dbReference type="eggNOG" id="ENOG502RK42">
    <property type="taxonomic scope" value="Eukaryota"/>
</dbReference>
<reference evidence="2 3" key="1">
    <citation type="journal article" date="2011" name="Proc. Natl. Acad. Sci. U.S.A.">
        <title>Evolutionary erosion of yeast sex chromosomes by mating-type switching accidents.</title>
        <authorList>
            <person name="Gordon J.L."/>
            <person name="Armisen D."/>
            <person name="Proux-Wera E."/>
            <person name="Oheigeartaigh S.S."/>
            <person name="Byrne K.P."/>
            <person name="Wolfe K.H."/>
        </authorList>
    </citation>
    <scope>NUCLEOTIDE SEQUENCE [LARGE SCALE GENOMIC DNA]</scope>
    <source>
        <strain evidence="3">ATCC MYA-139 / BCRC 22969 / CBS 8797 / CCRC 22969 / KCTC 17520 / NBRC 10181 / NCYC 3082</strain>
    </source>
</reference>
<dbReference type="Proteomes" id="UP000006310">
    <property type="component" value="Chromosome 3"/>
</dbReference>
<keyword evidence="1" id="KW-0175">Coiled coil</keyword>
<evidence type="ECO:0008006" key="4">
    <source>
        <dbReference type="Google" id="ProtNLM"/>
    </source>
</evidence>
<feature type="coiled-coil region" evidence="1">
    <location>
        <begin position="341"/>
        <end position="382"/>
    </location>
</feature>
<dbReference type="HOGENOM" id="CLU_051217_0_0_1"/>
<dbReference type="AlphaFoldDB" id="J7R3X3"/>
<protein>
    <recommendedName>
        <fullName evidence="4">PCI domain-containing protein</fullName>
    </recommendedName>
</protein>
<accession>J7R3X3</accession>
<dbReference type="RefSeq" id="XP_022463771.1">
    <property type="nucleotide sequence ID" value="XM_022607146.1"/>
</dbReference>
<dbReference type="OMA" id="WNTEINE"/>
<name>J7R3X3_HUIN7</name>